<dbReference type="GO" id="GO:0000162">
    <property type="term" value="P:L-tryptophan biosynthetic process"/>
    <property type="evidence" value="ECO:0007669"/>
    <property type="project" value="TreeGrafter"/>
</dbReference>
<dbReference type="Pfam" id="PF00425">
    <property type="entry name" value="Chorismate_bind"/>
    <property type="match status" value="1"/>
</dbReference>
<evidence type="ECO:0000259" key="10">
    <source>
        <dbReference type="Pfam" id="PF04715"/>
    </source>
</evidence>
<dbReference type="GO" id="GO:0046872">
    <property type="term" value="F:metal ion binding"/>
    <property type="evidence" value="ECO:0007669"/>
    <property type="project" value="UniProtKB-KW"/>
</dbReference>
<evidence type="ECO:0000256" key="4">
    <source>
        <dbReference type="ARBA" id="ARBA00022723"/>
    </source>
</evidence>
<dbReference type="InterPro" id="IPR005801">
    <property type="entry name" value="ADC_synthase"/>
</dbReference>
<dbReference type="SUPFAM" id="SSF56322">
    <property type="entry name" value="ADC synthase"/>
    <property type="match status" value="1"/>
</dbReference>
<evidence type="ECO:0000313" key="11">
    <source>
        <dbReference type="EMBL" id="MQS52559.1"/>
    </source>
</evidence>
<proteinExistence type="predicted"/>
<dbReference type="RefSeq" id="WP_153383012.1">
    <property type="nucleotide sequence ID" value="NZ_VDFM01000005.1"/>
</dbReference>
<comment type="subunit">
    <text evidence="2">Heterotetramer consisting of two non-identical subunits: a beta subunit (TrpG) and a large alpha subunit (TrpE).</text>
</comment>
<comment type="caution">
    <text evidence="11">The sequence shown here is derived from an EMBL/GenBank/DDBJ whole genome shotgun (WGS) entry which is preliminary data.</text>
</comment>
<protein>
    <recommendedName>
        <fullName evidence="3">Anthranilate synthase component 1</fullName>
    </recommendedName>
</protein>
<evidence type="ECO:0000259" key="9">
    <source>
        <dbReference type="Pfam" id="PF00425"/>
    </source>
</evidence>
<dbReference type="InterPro" id="IPR019999">
    <property type="entry name" value="Anth_synth_I-like"/>
</dbReference>
<evidence type="ECO:0000256" key="8">
    <source>
        <dbReference type="ARBA" id="ARBA00047683"/>
    </source>
</evidence>
<evidence type="ECO:0000256" key="7">
    <source>
        <dbReference type="ARBA" id="ARBA00025634"/>
    </source>
</evidence>
<keyword evidence="4" id="KW-0479">Metal-binding</keyword>
<evidence type="ECO:0000256" key="2">
    <source>
        <dbReference type="ARBA" id="ARBA00011575"/>
    </source>
</evidence>
<evidence type="ECO:0000256" key="3">
    <source>
        <dbReference type="ARBA" id="ARBA00020653"/>
    </source>
</evidence>
<comment type="function">
    <text evidence="7">Part of a heterotetrameric complex that catalyzes the two-step biosynthesis of anthranilate, an intermediate in the biosynthesis of L-tryptophan. In the first step, the glutamine-binding beta subunit (TrpG) of anthranilate synthase (AS) provides the glutamine amidotransferase activity which generates ammonia as a substrate that, along with chorismate, is used in the second step, catalyzed by the large alpha subunit of AS (TrpE) to produce anthranilate. In the absence of TrpG, TrpE can synthesize anthranilate directly from chorismate and high concentrations of ammonia.</text>
</comment>
<dbReference type="InterPro" id="IPR015890">
    <property type="entry name" value="Chorismate_C"/>
</dbReference>
<keyword evidence="6" id="KW-0456">Lyase</keyword>
<reference evidence="11 12" key="1">
    <citation type="journal article" date="2019" name="Syst. Appl. Microbiol.">
        <title>Polyphasic characterization of two novel Lactobacillus spp. isolated from blown salami packages: Description of Lactobacillus halodurans sp. nov. and Lactobacillus salsicarnum sp. nov.</title>
        <authorList>
            <person name="Schuster J.A."/>
            <person name="Klingl A."/>
            <person name="Vogel R.F."/>
            <person name="Ehrmann M.A."/>
        </authorList>
    </citation>
    <scope>NUCLEOTIDE SEQUENCE [LARGE SCALE GENOMIC DNA]</scope>
    <source>
        <strain evidence="11 12">TMW 1.2118</strain>
    </source>
</reference>
<comment type="cofactor">
    <cofactor evidence="1">
        <name>Mg(2+)</name>
        <dbReference type="ChEBI" id="CHEBI:18420"/>
    </cofactor>
</comment>
<dbReference type="GO" id="GO:0004049">
    <property type="term" value="F:anthranilate synthase activity"/>
    <property type="evidence" value="ECO:0007669"/>
    <property type="project" value="UniProtKB-EC"/>
</dbReference>
<gene>
    <name evidence="11" type="ORF">FHL02_05955</name>
</gene>
<dbReference type="PRINTS" id="PR00095">
    <property type="entry name" value="ANTSNTHASEI"/>
</dbReference>
<dbReference type="PANTHER" id="PTHR11236:SF48">
    <property type="entry name" value="ISOCHORISMATE SYNTHASE MENF"/>
    <property type="match status" value="1"/>
</dbReference>
<evidence type="ECO:0000256" key="1">
    <source>
        <dbReference type="ARBA" id="ARBA00001946"/>
    </source>
</evidence>
<dbReference type="Gene3D" id="3.60.120.10">
    <property type="entry name" value="Anthranilate synthase"/>
    <property type="match status" value="1"/>
</dbReference>
<accession>A0A5P0ZHQ4</accession>
<dbReference type="AlphaFoldDB" id="A0A5P0ZHQ4"/>
<evidence type="ECO:0000256" key="5">
    <source>
        <dbReference type="ARBA" id="ARBA00022842"/>
    </source>
</evidence>
<dbReference type="OrthoDB" id="9803598at2"/>
<dbReference type="InterPro" id="IPR006805">
    <property type="entry name" value="Anth_synth_I_N"/>
</dbReference>
<feature type="domain" description="Chorismate-utilising enzyme C-terminal" evidence="9">
    <location>
        <begin position="216"/>
        <end position="469"/>
    </location>
</feature>
<dbReference type="Pfam" id="PF04715">
    <property type="entry name" value="Anth_synt_I_N"/>
    <property type="match status" value="1"/>
</dbReference>
<feature type="domain" description="Anthranilate synthase component I N-terminal" evidence="10">
    <location>
        <begin position="27"/>
        <end position="165"/>
    </location>
</feature>
<comment type="catalytic activity">
    <reaction evidence="8">
        <text>chorismate + L-glutamine = anthranilate + pyruvate + L-glutamate + H(+)</text>
        <dbReference type="Rhea" id="RHEA:21732"/>
        <dbReference type="ChEBI" id="CHEBI:15361"/>
        <dbReference type="ChEBI" id="CHEBI:15378"/>
        <dbReference type="ChEBI" id="CHEBI:16567"/>
        <dbReference type="ChEBI" id="CHEBI:29748"/>
        <dbReference type="ChEBI" id="CHEBI:29985"/>
        <dbReference type="ChEBI" id="CHEBI:58359"/>
        <dbReference type="EC" id="4.1.3.27"/>
    </reaction>
</comment>
<organism evidence="11 12">
    <name type="scientific">Companilactobacillus mishanensis</name>
    <dbReference type="NCBI Taxonomy" id="2486008"/>
    <lineage>
        <taxon>Bacteria</taxon>
        <taxon>Bacillati</taxon>
        <taxon>Bacillota</taxon>
        <taxon>Bacilli</taxon>
        <taxon>Lactobacillales</taxon>
        <taxon>Lactobacillaceae</taxon>
        <taxon>Companilactobacillus</taxon>
    </lineage>
</organism>
<evidence type="ECO:0000256" key="6">
    <source>
        <dbReference type="ARBA" id="ARBA00023239"/>
    </source>
</evidence>
<sequence length="487" mass="54713">MNITQIKKISHDFPAAPITIDFKLEDFDPIGSTQYLNSNVAPCFLFTGKPKPDEDGYSFIGIDPDETITYRDGILTVEKDDKVETQETALKPYLENILSQNKTAKFQSLPPFLGGLAGYFSYDYARFANPTLPQSIDDPYELNDADLLLINNVIAYNHKTDTMTLSKVVPTSLIDSLYDQTIAELEELKKRILDFQEPTDTSKFKMDAPLQLQFNQEEFADKVADTKVHIKDGDIFQLILSNPQHTTMHGSLFPVTKNLFHDSPSPYQFFFRHGDFETVGSSPETLISKHNNELFTYPLAGTRRRGKTPEEDQKFAYELTHSTKELAEHNMLIDLGRNDLGRVSKFGTVKVTRTRKLLRFSNVMHMGSTVESIADPTKSSVDIVESLMPAGTLSGAPKISAMRIISELENRKRGIYGGCLGYFDYSGDLDFCIGIRLAYRQKENLIVHSGAGIVADSIAKNEYQEFNNKARSVVDSLNKTNTSEVLS</sequence>
<dbReference type="PANTHER" id="PTHR11236">
    <property type="entry name" value="AMINOBENZOATE/ANTHRANILATE SYNTHASE"/>
    <property type="match status" value="1"/>
</dbReference>
<dbReference type="Proteomes" id="UP000380386">
    <property type="component" value="Unassembled WGS sequence"/>
</dbReference>
<evidence type="ECO:0000313" key="12">
    <source>
        <dbReference type="Proteomes" id="UP000380386"/>
    </source>
</evidence>
<keyword evidence="5" id="KW-0460">Magnesium</keyword>
<dbReference type="EMBL" id="VDFM01000005">
    <property type="protein sequence ID" value="MQS52559.1"/>
    <property type="molecule type" value="Genomic_DNA"/>
</dbReference>
<name>A0A5P0ZHQ4_9LACO</name>